<dbReference type="EMBL" id="CP081303">
    <property type="protein sequence ID" value="QZE15184.1"/>
    <property type="molecule type" value="Genomic_DNA"/>
</dbReference>
<organism evidence="1 2">
    <name type="scientific">Halosquirtibacter laminarini</name>
    <dbReference type="NCBI Taxonomy" id="3374600"/>
    <lineage>
        <taxon>Bacteria</taxon>
        <taxon>Pseudomonadati</taxon>
        <taxon>Bacteroidota</taxon>
        <taxon>Bacteroidia</taxon>
        <taxon>Marinilabiliales</taxon>
        <taxon>Prolixibacteraceae</taxon>
        <taxon>Halosquirtibacter</taxon>
    </lineage>
</organism>
<evidence type="ECO:0000313" key="1">
    <source>
        <dbReference type="EMBL" id="QZE15184.1"/>
    </source>
</evidence>
<evidence type="ECO:0000313" key="2">
    <source>
        <dbReference type="Proteomes" id="UP000826212"/>
    </source>
</evidence>
<keyword evidence="2" id="KW-1185">Reference proteome</keyword>
<sequence length="180" mass="20474">MRQRFLLMGMILLSISITTGVCQSKRRARKRAAKERTAYVYELNAVAEGVVGNYLVEVWSYSNHPDIAIEQSKKNAVHGILFKGYPGKNDKGLRITPQEPIIREMPSEKNKKKFLDNFFKDEGDYMQFVTRSNDGSVAPPKVMKLGRKRYKVGVVVSVRKDALRKYMEAHGVVKSLTDGF</sequence>
<proteinExistence type="predicted"/>
<reference evidence="1" key="1">
    <citation type="submission" date="2021-08" db="EMBL/GenBank/DDBJ databases">
        <title>Novel anaerobic bacterium isolated from sea squirt in East Sea, Republic of Korea.</title>
        <authorList>
            <person name="Nguyen T.H."/>
            <person name="Li Z."/>
            <person name="Lee Y.-J."/>
            <person name="Ko J."/>
            <person name="Kim S.-G."/>
        </authorList>
    </citation>
    <scope>NUCLEOTIDE SEQUENCE</scope>
    <source>
        <strain evidence="1">KCTC 25031</strain>
    </source>
</reference>
<gene>
    <name evidence="1" type="ORF">K4L44_04950</name>
</gene>
<name>A0AC61NPP9_9BACT</name>
<accession>A0AC61NPP9</accession>
<dbReference type="Proteomes" id="UP000826212">
    <property type="component" value="Chromosome"/>
</dbReference>
<protein>
    <submittedName>
        <fullName evidence="1">Uncharacterized protein</fullName>
    </submittedName>
</protein>